<evidence type="ECO:0000313" key="1">
    <source>
        <dbReference type="EMBL" id="PIZ46430.1"/>
    </source>
</evidence>
<dbReference type="InterPro" id="IPR029063">
    <property type="entry name" value="SAM-dependent_MTases_sf"/>
</dbReference>
<name>A0A2M7TJ10_UNCKA</name>
<dbReference type="AlphaFoldDB" id="A0A2M7TJ10"/>
<organism evidence="1 2">
    <name type="scientific">candidate division WWE3 bacterium CG_4_10_14_0_2_um_filter_41_14</name>
    <dbReference type="NCBI Taxonomy" id="1975072"/>
    <lineage>
        <taxon>Bacteria</taxon>
        <taxon>Katanobacteria</taxon>
    </lineage>
</organism>
<dbReference type="Gene3D" id="3.40.50.150">
    <property type="entry name" value="Vaccinia Virus protein VP39"/>
    <property type="match status" value="1"/>
</dbReference>
<evidence type="ECO:0008006" key="3">
    <source>
        <dbReference type="Google" id="ProtNLM"/>
    </source>
</evidence>
<dbReference type="CDD" id="cd02440">
    <property type="entry name" value="AdoMet_MTases"/>
    <property type="match status" value="1"/>
</dbReference>
<dbReference type="SUPFAM" id="SSF53335">
    <property type="entry name" value="S-adenosyl-L-methionine-dependent methyltransferases"/>
    <property type="match status" value="1"/>
</dbReference>
<evidence type="ECO:0000313" key="2">
    <source>
        <dbReference type="Proteomes" id="UP000228920"/>
    </source>
</evidence>
<protein>
    <recommendedName>
        <fullName evidence="3">Methyltransferase domain-containing protein</fullName>
    </recommendedName>
</protein>
<dbReference type="EMBL" id="PFNL01000099">
    <property type="protein sequence ID" value="PIZ46430.1"/>
    <property type="molecule type" value="Genomic_DNA"/>
</dbReference>
<proteinExistence type="predicted"/>
<dbReference type="Proteomes" id="UP000228920">
    <property type="component" value="Unassembled WGS sequence"/>
</dbReference>
<comment type="caution">
    <text evidence="1">The sequence shown here is derived from an EMBL/GenBank/DDBJ whole genome shotgun (WGS) entry which is preliminary data.</text>
</comment>
<sequence>MANSQNKRDELLGQDTIDDFLEKHVLGPQKKANSAEGFPSRLKSRLSEWSDWYKDNFVTYAVSGGEKEELYGREMMSVYYELILYLSRRGGYEMIEEEGLDSLKLSDTERKDIFRFFSFDLWSHYNSAYGIPGEPSEILVDDYRELLEKLKVIASNEIPGIAREDTREDMQLLFEGFSNTGNCEFIEEVLVDGRFSSDQLEVVSVAGINTFGFIPTIDAIAKCSRIQDLPDEVRDNLKTVYTSLQGEEVAEIRQELSEIYERIDFSEYVVNTDKLTEFEVNLLTDRLPADHNPTQTRVVDLGAGTGRHTVPLSRKGYRVTSVEPEKKHCDKIAHDAPDATVIQSDWGSLLKKTDPPIEKWEADMVYVLGRSATHNRTPAEMVAMMDAASVISKDDATFVIDFADVDFEVYKDRITHLKESLARKGVDMSKRGVLFDGPNDLDRFNRLVLDKKQIEALATLFGYSIDNVEETRQGENGEIRNMYYTLKKCKEGLPRLSFGEIYELYSTLDLMNMETDFNTYVERWGMTLGQAIIFVQDFGLSNMHLRELNEDGRGPKVHVSHHGKKLFFSCVR</sequence>
<gene>
    <name evidence="1" type="ORF">COY32_03275</name>
</gene>
<reference evidence="2" key="1">
    <citation type="submission" date="2017-09" db="EMBL/GenBank/DDBJ databases">
        <title>Depth-based differentiation of microbial function through sediment-hosted aquifers and enrichment of novel symbionts in the deep terrestrial subsurface.</title>
        <authorList>
            <person name="Probst A.J."/>
            <person name="Ladd B."/>
            <person name="Jarett J.K."/>
            <person name="Geller-Mcgrath D.E."/>
            <person name="Sieber C.M.K."/>
            <person name="Emerson J.B."/>
            <person name="Anantharaman K."/>
            <person name="Thomas B.C."/>
            <person name="Malmstrom R."/>
            <person name="Stieglmeier M."/>
            <person name="Klingl A."/>
            <person name="Woyke T."/>
            <person name="Ryan C.M."/>
            <person name="Banfield J.F."/>
        </authorList>
    </citation>
    <scope>NUCLEOTIDE SEQUENCE [LARGE SCALE GENOMIC DNA]</scope>
</reference>
<accession>A0A2M7TJ10</accession>